<evidence type="ECO:0000313" key="1">
    <source>
        <dbReference type="EMBL" id="QDU60196.1"/>
    </source>
</evidence>
<name>A0A518AZQ2_9BACT</name>
<reference evidence="1 2" key="1">
    <citation type="submission" date="2019-02" db="EMBL/GenBank/DDBJ databases">
        <title>Deep-cultivation of Planctomycetes and their phenomic and genomic characterization uncovers novel biology.</title>
        <authorList>
            <person name="Wiegand S."/>
            <person name="Jogler M."/>
            <person name="Boedeker C."/>
            <person name="Pinto D."/>
            <person name="Vollmers J."/>
            <person name="Rivas-Marin E."/>
            <person name="Kohn T."/>
            <person name="Peeters S.H."/>
            <person name="Heuer A."/>
            <person name="Rast P."/>
            <person name="Oberbeckmann S."/>
            <person name="Bunk B."/>
            <person name="Jeske O."/>
            <person name="Meyerdierks A."/>
            <person name="Storesund J.E."/>
            <person name="Kallscheuer N."/>
            <person name="Luecker S."/>
            <person name="Lage O.M."/>
            <person name="Pohl T."/>
            <person name="Merkel B.J."/>
            <person name="Hornburger P."/>
            <person name="Mueller R.-W."/>
            <person name="Bruemmer F."/>
            <person name="Labrenz M."/>
            <person name="Spormann A.M."/>
            <person name="Op den Camp H."/>
            <person name="Overmann J."/>
            <person name="Amann R."/>
            <person name="Jetten M.S.M."/>
            <person name="Mascher T."/>
            <person name="Medema M.H."/>
            <person name="Devos D.P."/>
            <person name="Kaster A.-K."/>
            <person name="Ovreas L."/>
            <person name="Rohde M."/>
            <person name="Galperin M.Y."/>
            <person name="Jogler C."/>
        </authorList>
    </citation>
    <scope>NUCLEOTIDE SEQUENCE [LARGE SCALE GENOMIC DNA]</scope>
    <source>
        <strain evidence="1 2">Pan216</strain>
    </source>
</reference>
<accession>A0A518AZQ2</accession>
<dbReference type="InterPro" id="IPR011473">
    <property type="entry name" value="DUF1579"/>
</dbReference>
<gene>
    <name evidence="1" type="ORF">Pan216_10340</name>
</gene>
<dbReference type="AlphaFoldDB" id="A0A518AZQ2"/>
<evidence type="ECO:0000313" key="2">
    <source>
        <dbReference type="Proteomes" id="UP000317093"/>
    </source>
</evidence>
<dbReference type="EMBL" id="CP036279">
    <property type="protein sequence ID" value="QDU60196.1"/>
    <property type="molecule type" value="Genomic_DNA"/>
</dbReference>
<sequence>MKGIRFIAAAAIVLIGVGSLRAEDPRELLKREAGTWEAEVKMYMPGSEGPVTSKGTETNRIIGEGVWLISEFNGDFGGTKFTGFGEYGYDPVKKKYVGAWVDSMTPFLSTMEGEYDPSTKSLTMMSKGRDVRTGKEITTKMVTKYESDTERSLTMLNLTPDGKEVKMMEINYTKK</sequence>
<proteinExistence type="predicted"/>
<organism evidence="1 2">
    <name type="scientific">Kolteria novifilia</name>
    <dbReference type="NCBI Taxonomy" id="2527975"/>
    <lineage>
        <taxon>Bacteria</taxon>
        <taxon>Pseudomonadati</taxon>
        <taxon>Planctomycetota</taxon>
        <taxon>Planctomycetia</taxon>
        <taxon>Kolteriales</taxon>
        <taxon>Kolteriaceae</taxon>
        <taxon>Kolteria</taxon>
    </lineage>
</organism>
<dbReference type="KEGG" id="knv:Pan216_10340"/>
<dbReference type="RefSeq" id="WP_419193268.1">
    <property type="nucleotide sequence ID" value="NZ_CP036279.1"/>
</dbReference>
<evidence type="ECO:0008006" key="3">
    <source>
        <dbReference type="Google" id="ProtNLM"/>
    </source>
</evidence>
<protein>
    <recommendedName>
        <fullName evidence="3">DUF1579 domain-containing protein</fullName>
    </recommendedName>
</protein>
<dbReference type="Pfam" id="PF07617">
    <property type="entry name" value="DUF1579"/>
    <property type="match status" value="1"/>
</dbReference>
<keyword evidence="2" id="KW-1185">Reference proteome</keyword>
<dbReference type="Proteomes" id="UP000317093">
    <property type="component" value="Chromosome"/>
</dbReference>